<comment type="caution">
    <text evidence="1">The sequence shown here is derived from an EMBL/GenBank/DDBJ whole genome shotgun (WGS) entry which is preliminary data.</text>
</comment>
<proteinExistence type="predicted"/>
<sequence length="69" mass="7940">MLSYRKQTSLSPEGTYSEALLRRWSTTFKTLNEVSRASSFLQPGKAAPGAATLRYTLFSHHDYFQRPKR</sequence>
<protein>
    <submittedName>
        <fullName evidence="1">Uncharacterized protein</fullName>
    </submittedName>
</protein>
<evidence type="ECO:0000313" key="1">
    <source>
        <dbReference type="EMBL" id="MPC54073.1"/>
    </source>
</evidence>
<gene>
    <name evidence="1" type="ORF">E2C01_047980</name>
</gene>
<accession>A0A5B7G9Z4</accession>
<keyword evidence="2" id="KW-1185">Reference proteome</keyword>
<dbReference type="Proteomes" id="UP000324222">
    <property type="component" value="Unassembled WGS sequence"/>
</dbReference>
<evidence type="ECO:0000313" key="2">
    <source>
        <dbReference type="Proteomes" id="UP000324222"/>
    </source>
</evidence>
<dbReference type="EMBL" id="VSRR010012087">
    <property type="protein sequence ID" value="MPC54073.1"/>
    <property type="molecule type" value="Genomic_DNA"/>
</dbReference>
<dbReference type="AlphaFoldDB" id="A0A5B7G9Z4"/>
<reference evidence="1 2" key="1">
    <citation type="submission" date="2019-05" db="EMBL/GenBank/DDBJ databases">
        <title>Another draft genome of Portunus trituberculatus and its Hox gene families provides insights of decapod evolution.</title>
        <authorList>
            <person name="Jeong J.-H."/>
            <person name="Song I."/>
            <person name="Kim S."/>
            <person name="Choi T."/>
            <person name="Kim D."/>
            <person name="Ryu S."/>
            <person name="Kim W."/>
        </authorList>
    </citation>
    <scope>NUCLEOTIDE SEQUENCE [LARGE SCALE GENOMIC DNA]</scope>
    <source>
        <tissue evidence="1">Muscle</tissue>
    </source>
</reference>
<organism evidence="1 2">
    <name type="scientific">Portunus trituberculatus</name>
    <name type="common">Swimming crab</name>
    <name type="synonym">Neptunus trituberculatus</name>
    <dbReference type="NCBI Taxonomy" id="210409"/>
    <lineage>
        <taxon>Eukaryota</taxon>
        <taxon>Metazoa</taxon>
        <taxon>Ecdysozoa</taxon>
        <taxon>Arthropoda</taxon>
        <taxon>Crustacea</taxon>
        <taxon>Multicrustacea</taxon>
        <taxon>Malacostraca</taxon>
        <taxon>Eumalacostraca</taxon>
        <taxon>Eucarida</taxon>
        <taxon>Decapoda</taxon>
        <taxon>Pleocyemata</taxon>
        <taxon>Brachyura</taxon>
        <taxon>Eubrachyura</taxon>
        <taxon>Portunoidea</taxon>
        <taxon>Portunidae</taxon>
        <taxon>Portuninae</taxon>
        <taxon>Portunus</taxon>
    </lineage>
</organism>
<name>A0A5B7G9Z4_PORTR</name>